<dbReference type="AlphaFoldDB" id="A0A5C8NX53"/>
<dbReference type="OrthoDB" id="9792005at2"/>
<accession>A0A5C8NX53</accession>
<dbReference type="Gene3D" id="3.30.1780.10">
    <property type="entry name" value="ornithine cyclodeaminase, domain 1"/>
    <property type="match status" value="1"/>
</dbReference>
<dbReference type="Gene3D" id="3.40.50.720">
    <property type="entry name" value="NAD(P)-binding Rossmann-like Domain"/>
    <property type="match status" value="1"/>
</dbReference>
<comment type="caution">
    <text evidence="1">The sequence shown here is derived from an EMBL/GenBank/DDBJ whole genome shotgun (WGS) entry which is preliminary data.</text>
</comment>
<dbReference type="PANTHER" id="PTHR13812">
    <property type="entry name" value="KETIMINE REDUCTASE MU-CRYSTALLIN"/>
    <property type="match status" value="1"/>
</dbReference>
<evidence type="ECO:0000313" key="2">
    <source>
        <dbReference type="Proteomes" id="UP000321574"/>
    </source>
</evidence>
<dbReference type="GO" id="GO:0005737">
    <property type="term" value="C:cytoplasm"/>
    <property type="evidence" value="ECO:0007669"/>
    <property type="project" value="TreeGrafter"/>
</dbReference>
<dbReference type="InterPro" id="IPR036291">
    <property type="entry name" value="NAD(P)-bd_dom_sf"/>
</dbReference>
<dbReference type="SUPFAM" id="SSF51735">
    <property type="entry name" value="NAD(P)-binding Rossmann-fold domains"/>
    <property type="match status" value="1"/>
</dbReference>
<dbReference type="RefSeq" id="WP_147666546.1">
    <property type="nucleotide sequence ID" value="NZ_VDUW01000003.1"/>
</dbReference>
<dbReference type="InterPro" id="IPR023401">
    <property type="entry name" value="ODC_N"/>
</dbReference>
<evidence type="ECO:0000313" key="1">
    <source>
        <dbReference type="EMBL" id="TXL65876.1"/>
    </source>
</evidence>
<protein>
    <submittedName>
        <fullName evidence="1">Ornithine cyclodeaminase family protein</fullName>
    </submittedName>
</protein>
<name>A0A5C8NX53_9BACI</name>
<reference evidence="1 2" key="1">
    <citation type="submission" date="2019-06" db="EMBL/GenBank/DDBJ databases">
        <title>Cerasibacillus sp. nov., isolated from maize field.</title>
        <authorList>
            <person name="Lin S.-Y."/>
            <person name="Tsai C.-F."/>
            <person name="Young C.-C."/>
        </authorList>
    </citation>
    <scope>NUCLEOTIDE SEQUENCE [LARGE SCALE GENOMIC DNA]</scope>
    <source>
        <strain evidence="1 2">CC-CFT480</strain>
    </source>
</reference>
<dbReference type="Pfam" id="PF02423">
    <property type="entry name" value="OCD_Mu_crystall"/>
    <property type="match status" value="1"/>
</dbReference>
<keyword evidence="2" id="KW-1185">Reference proteome</keyword>
<dbReference type="InterPro" id="IPR003462">
    <property type="entry name" value="ODC_Mu_crystall"/>
</dbReference>
<gene>
    <name evidence="1" type="ORF">FHP05_07095</name>
</gene>
<dbReference type="Proteomes" id="UP000321574">
    <property type="component" value="Unassembled WGS sequence"/>
</dbReference>
<dbReference type="PANTHER" id="PTHR13812:SF19">
    <property type="entry name" value="KETIMINE REDUCTASE MU-CRYSTALLIN"/>
    <property type="match status" value="1"/>
</dbReference>
<dbReference type="EMBL" id="VDUW01000003">
    <property type="protein sequence ID" value="TXL65876.1"/>
    <property type="molecule type" value="Genomic_DNA"/>
</dbReference>
<sequence length="322" mass="35854">MLFLNKNEIKTAVTMEEVIDAIDYSYKIYETKQYQMPFRTQIMEGENTFLLMPCYTNESIATKLVTVFPNNIKEPTLNGLMILNCNKTGRITALLDGTYLTGFRTGAVGGSAIRHLSNENAKSIAIIGAGSQGLYQAIAACAVRPITDIYVYNRTKEKVPSFIKALSKWTDTNIHIHNCSSVENAIKNAEIIITSTTSSKPVLPEKSSYYKNKLIIGVGSFQPTMREFPKALYDTADQIIVDTEHAIDESGDITVPLKQRWVNEHSIQTMSSLITNKTKEISPRQDKSIVFKTVGMALFDTVVANLIYHNAKEKGIGLHLVT</sequence>
<proteinExistence type="predicted"/>
<dbReference type="PIRSF" id="PIRSF001439">
    <property type="entry name" value="CryM"/>
    <property type="match status" value="1"/>
</dbReference>
<organism evidence="1 2">
    <name type="scientific">Cerasibacillus terrae</name>
    <dbReference type="NCBI Taxonomy" id="2498845"/>
    <lineage>
        <taxon>Bacteria</taxon>
        <taxon>Bacillati</taxon>
        <taxon>Bacillota</taxon>
        <taxon>Bacilli</taxon>
        <taxon>Bacillales</taxon>
        <taxon>Bacillaceae</taxon>
        <taxon>Cerasibacillus</taxon>
    </lineage>
</organism>